<comment type="caution">
    <text evidence="3">The sequence shown here is derived from an EMBL/GenBank/DDBJ whole genome shotgun (WGS) entry which is preliminary data.</text>
</comment>
<dbReference type="Pfam" id="PF07885">
    <property type="entry name" value="Ion_trans_2"/>
    <property type="match status" value="1"/>
</dbReference>
<organism evidence="3 4">
    <name type="scientific">Kribbella orskensis</name>
    <dbReference type="NCBI Taxonomy" id="2512216"/>
    <lineage>
        <taxon>Bacteria</taxon>
        <taxon>Bacillati</taxon>
        <taxon>Actinomycetota</taxon>
        <taxon>Actinomycetes</taxon>
        <taxon>Propionibacteriales</taxon>
        <taxon>Kribbellaceae</taxon>
        <taxon>Kribbella</taxon>
    </lineage>
</organism>
<accession>A0ABY2BEQ7</accession>
<keyword evidence="1" id="KW-0812">Transmembrane</keyword>
<name>A0ABY2BEQ7_9ACTN</name>
<keyword evidence="4" id="KW-1185">Reference proteome</keyword>
<feature type="transmembrane region" description="Helical" evidence="1">
    <location>
        <begin position="160"/>
        <end position="181"/>
    </location>
</feature>
<feature type="transmembrane region" description="Helical" evidence="1">
    <location>
        <begin position="93"/>
        <end position="115"/>
    </location>
</feature>
<evidence type="ECO:0000313" key="3">
    <source>
        <dbReference type="EMBL" id="TCO17917.1"/>
    </source>
</evidence>
<dbReference type="RefSeq" id="WP_199240039.1">
    <property type="nucleotide sequence ID" value="NZ_SLWM01000013.1"/>
</dbReference>
<feature type="domain" description="Potassium channel" evidence="2">
    <location>
        <begin position="106"/>
        <end position="183"/>
    </location>
</feature>
<evidence type="ECO:0000256" key="1">
    <source>
        <dbReference type="SAM" id="Phobius"/>
    </source>
</evidence>
<evidence type="ECO:0000259" key="2">
    <source>
        <dbReference type="Pfam" id="PF07885"/>
    </source>
</evidence>
<proteinExistence type="predicted"/>
<sequence>MDEPTGFGPRFTEVVTDTDLRYEELPVRVRRRLASMSLLRSLLVSVAIVVGYFLLPMRGLTAARGVGLVIGLVVVALLIAWQLRAITRSPYPRIRAIGALATSVPLFLVIFATTYNLMAATQPGSFSEPMSRLDAAYFTVTVFTTVGFGDIVATSEPARTVVTVQMISGLVMVGLVARALFGAVQTNISRRRE</sequence>
<dbReference type="InterPro" id="IPR013099">
    <property type="entry name" value="K_chnl_dom"/>
</dbReference>
<feature type="transmembrane region" description="Helical" evidence="1">
    <location>
        <begin position="61"/>
        <end position="81"/>
    </location>
</feature>
<reference evidence="3 4" key="1">
    <citation type="journal article" date="2015" name="Stand. Genomic Sci.">
        <title>Genomic Encyclopedia of Bacterial and Archaeal Type Strains, Phase III: the genomes of soil and plant-associated and newly described type strains.</title>
        <authorList>
            <person name="Whitman W.B."/>
            <person name="Woyke T."/>
            <person name="Klenk H.P."/>
            <person name="Zhou Y."/>
            <person name="Lilburn T.G."/>
            <person name="Beck B.J."/>
            <person name="De Vos P."/>
            <person name="Vandamme P."/>
            <person name="Eisen J.A."/>
            <person name="Garrity G."/>
            <person name="Hugenholtz P."/>
            <person name="Kyrpides N.C."/>
        </authorList>
    </citation>
    <scope>NUCLEOTIDE SEQUENCE [LARGE SCALE GENOMIC DNA]</scope>
    <source>
        <strain evidence="3 4">VKM Ac-2538</strain>
    </source>
</reference>
<dbReference type="Proteomes" id="UP000295818">
    <property type="component" value="Unassembled WGS sequence"/>
</dbReference>
<keyword evidence="1" id="KW-1133">Transmembrane helix</keyword>
<evidence type="ECO:0000313" key="4">
    <source>
        <dbReference type="Proteomes" id="UP000295818"/>
    </source>
</evidence>
<keyword evidence="1" id="KW-0472">Membrane</keyword>
<dbReference type="EMBL" id="SLWM01000013">
    <property type="protein sequence ID" value="TCO17917.1"/>
    <property type="molecule type" value="Genomic_DNA"/>
</dbReference>
<dbReference type="SUPFAM" id="SSF81324">
    <property type="entry name" value="Voltage-gated potassium channels"/>
    <property type="match status" value="1"/>
</dbReference>
<gene>
    <name evidence="3" type="ORF">EV644_113147</name>
</gene>
<protein>
    <submittedName>
        <fullName evidence="3">Ion channel</fullName>
    </submittedName>
</protein>
<feature type="transmembrane region" description="Helical" evidence="1">
    <location>
        <begin position="38"/>
        <end position="55"/>
    </location>
</feature>
<dbReference type="Gene3D" id="1.10.287.70">
    <property type="match status" value="1"/>
</dbReference>